<comment type="caution">
    <text evidence="7">The sequence shown here is derived from an EMBL/GenBank/DDBJ whole genome shotgun (WGS) entry which is preliminary data.</text>
</comment>
<keyword evidence="3 6" id="KW-0479">Metal-binding</keyword>
<dbReference type="OrthoDB" id="411145at2759"/>
<dbReference type="GO" id="GO:0000103">
    <property type="term" value="P:sulfate assimilation"/>
    <property type="evidence" value="ECO:0007669"/>
    <property type="project" value="TreeGrafter"/>
</dbReference>
<feature type="binding site" evidence="6">
    <location>
        <position position="96"/>
    </location>
    <ligand>
        <name>Mg(2+)</name>
        <dbReference type="ChEBI" id="CHEBI:18420"/>
        <label>1</label>
        <note>catalytic</note>
    </ligand>
</feature>
<evidence type="ECO:0000256" key="2">
    <source>
        <dbReference type="ARBA" id="ARBA00009759"/>
    </source>
</evidence>
<accession>A0A9N9GSD9</accession>
<evidence type="ECO:0000313" key="7">
    <source>
        <dbReference type="EMBL" id="CAG8630456.1"/>
    </source>
</evidence>
<feature type="binding site" evidence="6">
    <location>
        <position position="93"/>
    </location>
    <ligand>
        <name>Mg(2+)</name>
        <dbReference type="ChEBI" id="CHEBI:18420"/>
        <label>2</label>
    </ligand>
</feature>
<reference evidence="7" key="1">
    <citation type="submission" date="2021-06" db="EMBL/GenBank/DDBJ databases">
        <authorList>
            <person name="Kallberg Y."/>
            <person name="Tangrot J."/>
            <person name="Rosling A."/>
        </authorList>
    </citation>
    <scope>NUCLEOTIDE SEQUENCE</scope>
    <source>
        <strain evidence="7">MA453B</strain>
    </source>
</reference>
<comment type="cofactor">
    <cofactor evidence="1 6">
        <name>Mg(2+)</name>
        <dbReference type="ChEBI" id="CHEBI:18420"/>
    </cofactor>
</comment>
<dbReference type="PANTHER" id="PTHR43200">
    <property type="entry name" value="PHOSPHATASE"/>
    <property type="match status" value="1"/>
</dbReference>
<organism evidence="7 8">
    <name type="scientific">Dentiscutata erythropus</name>
    <dbReference type="NCBI Taxonomy" id="1348616"/>
    <lineage>
        <taxon>Eukaryota</taxon>
        <taxon>Fungi</taxon>
        <taxon>Fungi incertae sedis</taxon>
        <taxon>Mucoromycota</taxon>
        <taxon>Glomeromycotina</taxon>
        <taxon>Glomeromycetes</taxon>
        <taxon>Diversisporales</taxon>
        <taxon>Gigasporaceae</taxon>
        <taxon>Dentiscutata</taxon>
    </lineage>
</organism>
<sequence length="290" mass="32133">FATERAVAIDAVLHAIKICQKVLNNLLTNDTVIKKDKSPTTKENSKKLQGDSEEKIELRDKILTLANSVLDTSLNEKEGTYTGGPHGRMWTIDPVDGTRGFIRGGYYAVGISLIIDGDVHLSVIGCPNFPVDFKAPESEKGCIFIAVKGQGAFQRKFSSIKETQIHVIDIIHPSEALFCESFEAEHSSHEDSASIASLLKITKPPLRMDSMCKYCAVARGDADIYLRLPPANFEMPIWVYIIRSRGTVSDMDNKSLDFTLSRKLKANRGIVVASSKLHEQIVCAKQHKKE</sequence>
<gene>
    <name evidence="7" type="ORF">DERYTH_LOCUS9120</name>
</gene>
<dbReference type="InterPro" id="IPR020583">
    <property type="entry name" value="Inositol_monoP_metal-BS"/>
</dbReference>
<dbReference type="Proteomes" id="UP000789405">
    <property type="component" value="Unassembled WGS sequence"/>
</dbReference>
<evidence type="ECO:0000256" key="4">
    <source>
        <dbReference type="ARBA" id="ARBA00022801"/>
    </source>
</evidence>
<dbReference type="SUPFAM" id="SSF56655">
    <property type="entry name" value="Carbohydrate phosphatase"/>
    <property type="match status" value="1"/>
</dbReference>
<dbReference type="EMBL" id="CAJVPY010004887">
    <property type="protein sequence ID" value="CAG8630456.1"/>
    <property type="molecule type" value="Genomic_DNA"/>
</dbReference>
<dbReference type="CDD" id="cd01517">
    <property type="entry name" value="PAP_phosphatase"/>
    <property type="match status" value="1"/>
</dbReference>
<dbReference type="AlphaFoldDB" id="A0A9N9GSD9"/>
<proteinExistence type="inferred from homology"/>
<dbReference type="InterPro" id="IPR051090">
    <property type="entry name" value="Inositol_monoP_superfamily"/>
</dbReference>
<dbReference type="Pfam" id="PF00459">
    <property type="entry name" value="Inositol_P"/>
    <property type="match status" value="1"/>
</dbReference>
<feature type="non-terminal residue" evidence="7">
    <location>
        <position position="1"/>
    </location>
</feature>
<protein>
    <submittedName>
        <fullName evidence="7">9433_t:CDS:1</fullName>
    </submittedName>
</protein>
<keyword evidence="5 6" id="KW-0460">Magnesium</keyword>
<evidence type="ECO:0000256" key="1">
    <source>
        <dbReference type="ARBA" id="ARBA00001946"/>
    </source>
</evidence>
<dbReference type="GO" id="GO:0008441">
    <property type="term" value="F:3'(2'),5'-bisphosphate nucleotidase activity"/>
    <property type="evidence" value="ECO:0007669"/>
    <property type="project" value="TreeGrafter"/>
</dbReference>
<evidence type="ECO:0000256" key="6">
    <source>
        <dbReference type="PIRSR" id="PIRSR600760-2"/>
    </source>
</evidence>
<dbReference type="InterPro" id="IPR000760">
    <property type="entry name" value="Inositol_monophosphatase-like"/>
</dbReference>
<name>A0A9N9GSD9_9GLOM</name>
<comment type="similarity">
    <text evidence="2">Belongs to the inositol monophosphatase superfamily.</text>
</comment>
<dbReference type="Gene3D" id="3.30.540.10">
    <property type="entry name" value="Fructose-1,6-Bisphosphatase, subunit A, domain 1"/>
    <property type="match status" value="1"/>
</dbReference>
<dbReference type="Gene3D" id="3.40.190.80">
    <property type="match status" value="1"/>
</dbReference>
<dbReference type="PANTHER" id="PTHR43200:SF6">
    <property type="entry name" value="3'(2'),5'-BISPHOSPHATE NUCLEOTIDASE"/>
    <property type="match status" value="1"/>
</dbReference>
<evidence type="ECO:0000256" key="5">
    <source>
        <dbReference type="ARBA" id="ARBA00022842"/>
    </source>
</evidence>
<evidence type="ECO:0000256" key="3">
    <source>
        <dbReference type="ARBA" id="ARBA00022723"/>
    </source>
</evidence>
<keyword evidence="4" id="KW-0378">Hydrolase</keyword>
<dbReference type="GO" id="GO:0046872">
    <property type="term" value="F:metal ion binding"/>
    <property type="evidence" value="ECO:0007669"/>
    <property type="project" value="UniProtKB-KW"/>
</dbReference>
<evidence type="ECO:0000313" key="8">
    <source>
        <dbReference type="Proteomes" id="UP000789405"/>
    </source>
</evidence>
<dbReference type="PROSITE" id="PS00629">
    <property type="entry name" value="IMP_1"/>
    <property type="match status" value="1"/>
</dbReference>
<keyword evidence="8" id="KW-1185">Reference proteome</keyword>